<proteinExistence type="predicted"/>
<gene>
    <name evidence="1" type="ORF">HD593_000645</name>
</gene>
<evidence type="ECO:0000313" key="1">
    <source>
        <dbReference type="EMBL" id="MBB6545850.1"/>
    </source>
</evidence>
<evidence type="ECO:0000313" key="2">
    <source>
        <dbReference type="Proteomes" id="UP000565579"/>
    </source>
</evidence>
<comment type="caution">
    <text evidence="1">The sequence shown here is derived from an EMBL/GenBank/DDBJ whole genome shotgun (WGS) entry which is preliminary data.</text>
</comment>
<accession>A0A7X0TW76</accession>
<sequence length="213" mass="23997">MGEFVIGVVSSLVATALAVVGGMALSPRVRSWPALLLSRFTGLGISRVHPRQRVATEDLTAELGKARWVRVLAGRGNELTRDGFVALWEDEGRRLEFVHVLLPDTNHASASWLEWREDQIRRIDPGFSRGMLAEQVDINAGYVREVAADRDNIELRRYNLPNLHRIVITDRVAFLTLYRRAAHGRDSPCIVAPRPGLMYDYALQLFTTAWDHA</sequence>
<organism evidence="1 2">
    <name type="scientific">Nonomuraea rubra</name>
    <dbReference type="NCBI Taxonomy" id="46180"/>
    <lineage>
        <taxon>Bacteria</taxon>
        <taxon>Bacillati</taxon>
        <taxon>Actinomycetota</taxon>
        <taxon>Actinomycetes</taxon>
        <taxon>Streptosporangiales</taxon>
        <taxon>Streptosporangiaceae</taxon>
        <taxon>Nonomuraea</taxon>
    </lineage>
</organism>
<dbReference type="RefSeq" id="WP_185100632.1">
    <property type="nucleotide sequence ID" value="NZ_BAAAXY010000106.1"/>
</dbReference>
<name>A0A7X0TW76_9ACTN</name>
<dbReference type="Proteomes" id="UP000565579">
    <property type="component" value="Unassembled WGS sequence"/>
</dbReference>
<keyword evidence="2" id="KW-1185">Reference proteome</keyword>
<reference evidence="1 2" key="1">
    <citation type="submission" date="2020-08" db="EMBL/GenBank/DDBJ databases">
        <title>Sequencing the genomes of 1000 actinobacteria strains.</title>
        <authorList>
            <person name="Klenk H.-P."/>
        </authorList>
    </citation>
    <scope>NUCLEOTIDE SEQUENCE [LARGE SCALE GENOMIC DNA]</scope>
    <source>
        <strain evidence="1 2">DSM 43768</strain>
    </source>
</reference>
<dbReference type="AlphaFoldDB" id="A0A7X0TW76"/>
<dbReference type="EMBL" id="JACHMI010000001">
    <property type="protein sequence ID" value="MBB6545850.1"/>
    <property type="molecule type" value="Genomic_DNA"/>
</dbReference>
<protein>
    <submittedName>
        <fullName evidence="1">Uncharacterized protein</fullName>
    </submittedName>
</protein>